<dbReference type="Pfam" id="PF13411">
    <property type="entry name" value="MerR_1"/>
    <property type="match status" value="1"/>
</dbReference>
<evidence type="ECO:0000313" key="3">
    <source>
        <dbReference type="EMBL" id="SDI57589.1"/>
    </source>
</evidence>
<organism evidence="3 4">
    <name type="scientific">Desulfosporosinus hippei DSM 8344</name>
    <dbReference type="NCBI Taxonomy" id="1121419"/>
    <lineage>
        <taxon>Bacteria</taxon>
        <taxon>Bacillati</taxon>
        <taxon>Bacillota</taxon>
        <taxon>Clostridia</taxon>
        <taxon>Eubacteriales</taxon>
        <taxon>Desulfitobacteriaceae</taxon>
        <taxon>Desulfosporosinus</taxon>
    </lineage>
</organism>
<dbReference type="SUPFAM" id="SSF46955">
    <property type="entry name" value="Putative DNA-binding domain"/>
    <property type="match status" value="1"/>
</dbReference>
<protein>
    <submittedName>
        <fullName evidence="3">MerR HTH family regulatory protein</fullName>
    </submittedName>
</protein>
<sequence>MYTFKQAAELAGLHENTARTYRDRFLEFFACTGEGRRRRYPEEAVAILKLISEKVSQNLTQEQIQVELERKYGLFINTKTPEHNNTTLEDNNNTTSQLEIIPTTRTQFLELVRSAVAQELQSRDDVIAELKAELEKSRKNFNDLMDKQESLIQERDERIIAQIRELMVEKQKNPWWQFWK</sequence>
<keyword evidence="1" id="KW-0175">Coiled coil</keyword>
<dbReference type="AlphaFoldDB" id="A0A1G8LPF3"/>
<dbReference type="Proteomes" id="UP000198656">
    <property type="component" value="Unassembled WGS sequence"/>
</dbReference>
<feature type="domain" description="HTH merR-type" evidence="2">
    <location>
        <begin position="2"/>
        <end position="69"/>
    </location>
</feature>
<dbReference type="GO" id="GO:0006355">
    <property type="term" value="P:regulation of DNA-templated transcription"/>
    <property type="evidence" value="ECO:0007669"/>
    <property type="project" value="InterPro"/>
</dbReference>
<evidence type="ECO:0000259" key="2">
    <source>
        <dbReference type="Pfam" id="PF13411"/>
    </source>
</evidence>
<reference evidence="4" key="1">
    <citation type="submission" date="2016-10" db="EMBL/GenBank/DDBJ databases">
        <authorList>
            <person name="Varghese N."/>
            <person name="Submissions S."/>
        </authorList>
    </citation>
    <scope>NUCLEOTIDE SEQUENCE [LARGE SCALE GENOMIC DNA]</scope>
    <source>
        <strain evidence="4">DSM 8344</strain>
    </source>
</reference>
<dbReference type="EMBL" id="FNCP01000052">
    <property type="protein sequence ID" value="SDI57589.1"/>
    <property type="molecule type" value="Genomic_DNA"/>
</dbReference>
<dbReference type="RefSeq" id="WP_092335843.1">
    <property type="nucleotide sequence ID" value="NZ_FNCP01000052.1"/>
</dbReference>
<dbReference type="Gene3D" id="1.10.1660.10">
    <property type="match status" value="1"/>
</dbReference>
<dbReference type="GO" id="GO:0003677">
    <property type="term" value="F:DNA binding"/>
    <property type="evidence" value="ECO:0007669"/>
    <property type="project" value="InterPro"/>
</dbReference>
<accession>A0A1G8LPF3</accession>
<feature type="coiled-coil region" evidence="1">
    <location>
        <begin position="120"/>
        <end position="154"/>
    </location>
</feature>
<keyword evidence="4" id="KW-1185">Reference proteome</keyword>
<evidence type="ECO:0000256" key="1">
    <source>
        <dbReference type="SAM" id="Coils"/>
    </source>
</evidence>
<dbReference type="STRING" id="1121419.SAMN05443529_15211"/>
<dbReference type="OrthoDB" id="9773308at2"/>
<dbReference type="InterPro" id="IPR009061">
    <property type="entry name" value="DNA-bd_dom_put_sf"/>
</dbReference>
<evidence type="ECO:0000313" key="4">
    <source>
        <dbReference type="Proteomes" id="UP000198656"/>
    </source>
</evidence>
<gene>
    <name evidence="3" type="ORF">SAMN05443529_15211</name>
</gene>
<proteinExistence type="predicted"/>
<name>A0A1G8LPF3_9FIRM</name>
<dbReference type="InterPro" id="IPR000551">
    <property type="entry name" value="MerR-type_HTH_dom"/>
</dbReference>